<feature type="signal peptide" evidence="12">
    <location>
        <begin position="1"/>
        <end position="16"/>
    </location>
</feature>
<keyword evidence="7" id="KW-0472">Membrane</keyword>
<evidence type="ECO:0000313" key="13">
    <source>
        <dbReference type="Ensembl" id="ENSSTUP00000043369.1"/>
    </source>
</evidence>
<feature type="chain" id="PRO_5025523206" description="Mitochondrial S-adenosylmethionine carrier protein" evidence="12">
    <location>
        <begin position="17"/>
        <end position="206"/>
    </location>
</feature>
<name>A0A673Z829_SALTR</name>
<accession>A0A673Z829</accession>
<evidence type="ECO:0000256" key="9">
    <source>
        <dbReference type="ARBA" id="ARBA00037638"/>
    </source>
</evidence>
<dbReference type="SUPFAM" id="SSF103506">
    <property type="entry name" value="Mitochondrial carrier"/>
    <property type="match status" value="1"/>
</dbReference>
<dbReference type="GO" id="GO:0016020">
    <property type="term" value="C:membrane"/>
    <property type="evidence" value="ECO:0007669"/>
    <property type="project" value="UniProtKB-SubCell"/>
</dbReference>
<comment type="catalytic activity">
    <reaction evidence="8">
        <text>S-adenosyl-L-homocysteine(out) + S-adenosyl-L-methionine(in) = S-adenosyl-L-homocysteine(in) + S-adenosyl-L-methionine(out)</text>
        <dbReference type="Rhea" id="RHEA:75479"/>
        <dbReference type="ChEBI" id="CHEBI:57856"/>
        <dbReference type="ChEBI" id="CHEBI:59789"/>
    </reaction>
</comment>
<dbReference type="PANTHER" id="PTHR45667">
    <property type="entry name" value="S-ADENOSYLMETHIONINE MITOCHONDRIAL CARRIER PROTEIN"/>
    <property type="match status" value="1"/>
</dbReference>
<dbReference type="Proteomes" id="UP000472277">
    <property type="component" value="Chromosome 16"/>
</dbReference>
<dbReference type="GeneTree" id="ENSGT00550000074950"/>
<organism evidence="13 14">
    <name type="scientific">Salmo trutta</name>
    <name type="common">Brown trout</name>
    <dbReference type="NCBI Taxonomy" id="8032"/>
    <lineage>
        <taxon>Eukaryota</taxon>
        <taxon>Metazoa</taxon>
        <taxon>Chordata</taxon>
        <taxon>Craniata</taxon>
        <taxon>Vertebrata</taxon>
        <taxon>Euteleostomi</taxon>
        <taxon>Actinopterygii</taxon>
        <taxon>Neopterygii</taxon>
        <taxon>Teleostei</taxon>
        <taxon>Protacanthopterygii</taxon>
        <taxon>Salmoniformes</taxon>
        <taxon>Salmonidae</taxon>
        <taxon>Salmoninae</taxon>
        <taxon>Salmo</taxon>
    </lineage>
</organism>
<keyword evidence="12" id="KW-0732">Signal</keyword>
<comment type="subcellular location">
    <subcellularLocation>
        <location evidence="1">Membrane</location>
        <topology evidence="1">Multi-pass membrane protein</topology>
    </subcellularLocation>
</comment>
<keyword evidence="4" id="KW-0812">Transmembrane</keyword>
<sequence>MIVCLSLHARWGAVLGCVDLTFFPLDPIKTRMQSQQGFAKAGSFRGVYAGVPSASIGSFPNDESLIMSLCVPTEEVKQRTQALLSSNTYQVLLATLRDEGVRGLYRGYRSASRSRSQTQWSWRQGHTPFFWQAALCAGVEAFVTNPLDVAKTRIMLAKAGTSVASRNIPLVMLDVLFSGSIPRVMSINLGGFIFLGAYEKVRLTLL</sequence>
<dbReference type="Pfam" id="PF00153">
    <property type="entry name" value="Mito_carr"/>
    <property type="match status" value="1"/>
</dbReference>
<keyword evidence="6" id="KW-1133">Transmembrane helix</keyword>
<keyword evidence="3" id="KW-0813">Transport</keyword>
<protein>
    <recommendedName>
        <fullName evidence="10">Mitochondrial S-adenosylmethionine carrier protein</fullName>
    </recommendedName>
    <alternativeName>
        <fullName evidence="11">Solute carrier family 25 member 26</fullName>
    </alternativeName>
</protein>
<evidence type="ECO:0000256" key="12">
    <source>
        <dbReference type="SAM" id="SignalP"/>
    </source>
</evidence>
<evidence type="ECO:0000256" key="1">
    <source>
        <dbReference type="ARBA" id="ARBA00004141"/>
    </source>
</evidence>
<evidence type="ECO:0000256" key="4">
    <source>
        <dbReference type="ARBA" id="ARBA00022692"/>
    </source>
</evidence>
<reference evidence="13" key="1">
    <citation type="submission" date="2025-08" db="UniProtKB">
        <authorList>
            <consortium name="Ensembl"/>
        </authorList>
    </citation>
    <scope>IDENTIFICATION</scope>
</reference>
<evidence type="ECO:0000256" key="6">
    <source>
        <dbReference type="ARBA" id="ARBA00022989"/>
    </source>
</evidence>
<dbReference type="InterPro" id="IPR023395">
    <property type="entry name" value="MCP_dom_sf"/>
</dbReference>
<dbReference type="Ensembl" id="ENSSTUT00000045273.1">
    <property type="protein sequence ID" value="ENSSTUP00000043369.1"/>
    <property type="gene ID" value="ENSSTUG00000018269.1"/>
</dbReference>
<evidence type="ECO:0000256" key="3">
    <source>
        <dbReference type="ARBA" id="ARBA00022448"/>
    </source>
</evidence>
<comment type="similarity">
    <text evidence="2">Belongs to the mitochondrial carrier (TC 2.A.29) family.</text>
</comment>
<gene>
    <name evidence="13" type="primary">SLC25A26</name>
</gene>
<reference evidence="13" key="2">
    <citation type="submission" date="2025-09" db="UniProtKB">
        <authorList>
            <consortium name="Ensembl"/>
        </authorList>
    </citation>
    <scope>IDENTIFICATION</scope>
</reference>
<evidence type="ECO:0000256" key="2">
    <source>
        <dbReference type="ARBA" id="ARBA00006375"/>
    </source>
</evidence>
<evidence type="ECO:0000313" key="14">
    <source>
        <dbReference type="Proteomes" id="UP000472277"/>
    </source>
</evidence>
<evidence type="ECO:0000256" key="11">
    <source>
        <dbReference type="ARBA" id="ARBA00041876"/>
    </source>
</evidence>
<dbReference type="InterPro" id="IPR018108">
    <property type="entry name" value="MCP_transmembrane"/>
</dbReference>
<dbReference type="AlphaFoldDB" id="A0A673Z829"/>
<comment type="function">
    <text evidence="9">Mitochondrial S-adenosyl-L-methionine/S-adenosyl-L-homocysteine antiporter. Mediates the exchange of cytosolic S-adenosyl-L-methionine, the predominant methyl-group donor for macromolecule methylation processes, for mitochondrial S-adenosylhomocysteine(SAH), a by-product of methylation reactions.</text>
</comment>
<keyword evidence="5" id="KW-0677">Repeat</keyword>
<proteinExistence type="inferred from homology"/>
<evidence type="ECO:0000256" key="10">
    <source>
        <dbReference type="ARBA" id="ARBA00039950"/>
    </source>
</evidence>
<evidence type="ECO:0000256" key="5">
    <source>
        <dbReference type="ARBA" id="ARBA00022737"/>
    </source>
</evidence>
<keyword evidence="14" id="KW-1185">Reference proteome</keyword>
<evidence type="ECO:0000256" key="8">
    <source>
        <dbReference type="ARBA" id="ARBA00035847"/>
    </source>
</evidence>
<dbReference type="Gene3D" id="1.50.40.10">
    <property type="entry name" value="Mitochondrial carrier domain"/>
    <property type="match status" value="1"/>
</dbReference>
<evidence type="ECO:0000256" key="7">
    <source>
        <dbReference type="ARBA" id="ARBA00023136"/>
    </source>
</evidence>